<dbReference type="RefSeq" id="XP_009516501.1">
    <property type="nucleotide sequence ID" value="XM_009518206.1"/>
</dbReference>
<dbReference type="Proteomes" id="UP000002640">
    <property type="component" value="Unassembled WGS sequence"/>
</dbReference>
<gene>
    <name evidence="1" type="ORF">PHYSODRAFT_322769</name>
</gene>
<evidence type="ECO:0000313" key="2">
    <source>
        <dbReference type="Proteomes" id="UP000002640"/>
    </source>
</evidence>
<name>G4YKS2_PHYSP</name>
<protein>
    <submittedName>
        <fullName evidence="1">Uncharacterized protein</fullName>
    </submittedName>
</protein>
<dbReference type="KEGG" id="psoj:PHYSODRAFT_322769"/>
<dbReference type="GeneID" id="20644849"/>
<accession>G4YKS2</accession>
<dbReference type="EMBL" id="JH159151">
    <property type="protein sequence ID" value="EGZ29226.1"/>
    <property type="molecule type" value="Genomic_DNA"/>
</dbReference>
<proteinExistence type="predicted"/>
<dbReference type="InParanoid" id="G4YKS2"/>
<keyword evidence="2" id="KW-1185">Reference proteome</keyword>
<evidence type="ECO:0000313" key="1">
    <source>
        <dbReference type="EMBL" id="EGZ29226.1"/>
    </source>
</evidence>
<dbReference type="AlphaFoldDB" id="G4YKS2"/>
<sequence>MPWWMKATRAAFLSGNRKRHLHVVGVQPALCEGVLQGAGVRSPTLPRSLSAVEGAARPSMQVSTADASRPQLLRPHFVANSARFPLCGIVRSEQRREAEHQATSSRKRIADQLGFDRMPEPRRIAMHKVSCMARRKRRQPRALTRS</sequence>
<reference evidence="1 2" key="1">
    <citation type="journal article" date="2006" name="Science">
        <title>Phytophthora genome sequences uncover evolutionary origins and mechanisms of pathogenesis.</title>
        <authorList>
            <person name="Tyler B.M."/>
            <person name="Tripathy S."/>
            <person name="Zhang X."/>
            <person name="Dehal P."/>
            <person name="Jiang R.H."/>
            <person name="Aerts A."/>
            <person name="Arredondo F.D."/>
            <person name="Baxter L."/>
            <person name="Bensasson D."/>
            <person name="Beynon J.L."/>
            <person name="Chapman J."/>
            <person name="Damasceno C.M."/>
            <person name="Dorrance A.E."/>
            <person name="Dou D."/>
            <person name="Dickerman A.W."/>
            <person name="Dubchak I.L."/>
            <person name="Garbelotto M."/>
            <person name="Gijzen M."/>
            <person name="Gordon S.G."/>
            <person name="Govers F."/>
            <person name="Grunwald N.J."/>
            <person name="Huang W."/>
            <person name="Ivors K.L."/>
            <person name="Jones R.W."/>
            <person name="Kamoun S."/>
            <person name="Krampis K."/>
            <person name="Lamour K.H."/>
            <person name="Lee M.K."/>
            <person name="McDonald W.H."/>
            <person name="Medina M."/>
            <person name="Meijer H.J."/>
            <person name="Nordberg E.K."/>
            <person name="Maclean D.J."/>
            <person name="Ospina-Giraldo M.D."/>
            <person name="Morris P.F."/>
            <person name="Phuntumart V."/>
            <person name="Putnam N.H."/>
            <person name="Rash S."/>
            <person name="Rose J.K."/>
            <person name="Sakihama Y."/>
            <person name="Salamov A.A."/>
            <person name="Savidor A."/>
            <person name="Scheuring C.F."/>
            <person name="Smith B.M."/>
            <person name="Sobral B.W."/>
            <person name="Terry A."/>
            <person name="Torto-Alalibo T.A."/>
            <person name="Win J."/>
            <person name="Xu Z."/>
            <person name="Zhang H."/>
            <person name="Grigoriev I.V."/>
            <person name="Rokhsar D.S."/>
            <person name="Boore J.L."/>
        </authorList>
    </citation>
    <scope>NUCLEOTIDE SEQUENCE [LARGE SCALE GENOMIC DNA]</scope>
    <source>
        <strain evidence="1 2">P6497</strain>
    </source>
</reference>
<organism evidence="1 2">
    <name type="scientific">Phytophthora sojae (strain P6497)</name>
    <name type="common">Soybean stem and root rot agent</name>
    <name type="synonym">Phytophthora megasperma f. sp. glycines</name>
    <dbReference type="NCBI Taxonomy" id="1094619"/>
    <lineage>
        <taxon>Eukaryota</taxon>
        <taxon>Sar</taxon>
        <taxon>Stramenopiles</taxon>
        <taxon>Oomycota</taxon>
        <taxon>Peronosporomycetes</taxon>
        <taxon>Peronosporales</taxon>
        <taxon>Peronosporaceae</taxon>
        <taxon>Phytophthora</taxon>
    </lineage>
</organism>